<evidence type="ECO:0000256" key="1">
    <source>
        <dbReference type="SAM" id="Coils"/>
    </source>
</evidence>
<keyword evidence="1" id="KW-0175">Coiled coil</keyword>
<evidence type="ECO:0000259" key="3">
    <source>
        <dbReference type="Pfam" id="PF13524"/>
    </source>
</evidence>
<dbReference type="SUPFAM" id="SSF53756">
    <property type="entry name" value="UDP-Glycosyltransferase/glycogen phosphorylase"/>
    <property type="match status" value="1"/>
</dbReference>
<dbReference type="EMBL" id="STGW01000006">
    <property type="protein sequence ID" value="THV12927.1"/>
    <property type="molecule type" value="Genomic_DNA"/>
</dbReference>
<dbReference type="PANTHER" id="PTHR45947:SF3">
    <property type="entry name" value="SULFOQUINOVOSYL TRANSFERASE SQD2"/>
    <property type="match status" value="1"/>
</dbReference>
<dbReference type="PANTHER" id="PTHR45947">
    <property type="entry name" value="SULFOQUINOVOSYL TRANSFERASE SQD2"/>
    <property type="match status" value="1"/>
</dbReference>
<proteinExistence type="predicted"/>
<gene>
    <name evidence="4" type="ORF">E9934_11130</name>
</gene>
<reference evidence="4 5" key="1">
    <citation type="journal article" date="2009" name="Int. J. Syst. Evol. Microbiol.">
        <title>Nocardioides caeni sp. nov., isolated from wastewater.</title>
        <authorList>
            <person name="Yoon J.H."/>
            <person name="Kang S.J."/>
            <person name="Park S."/>
            <person name="Kim W."/>
            <person name="Oh T.K."/>
        </authorList>
    </citation>
    <scope>NUCLEOTIDE SEQUENCE [LARGE SCALE GENOMIC DNA]</scope>
    <source>
        <strain evidence="4 5">DSM 23134</strain>
    </source>
</reference>
<evidence type="ECO:0000313" key="5">
    <source>
        <dbReference type="Proteomes" id="UP000307087"/>
    </source>
</evidence>
<feature type="region of interest" description="Disordered" evidence="2">
    <location>
        <begin position="1"/>
        <end position="23"/>
    </location>
</feature>
<keyword evidence="4" id="KW-0808">Transferase</keyword>
<dbReference type="Proteomes" id="UP000307087">
    <property type="component" value="Unassembled WGS sequence"/>
</dbReference>
<organism evidence="4 5">
    <name type="scientific">Nocardioides caeni</name>
    <dbReference type="NCBI Taxonomy" id="574700"/>
    <lineage>
        <taxon>Bacteria</taxon>
        <taxon>Bacillati</taxon>
        <taxon>Actinomycetota</taxon>
        <taxon>Actinomycetes</taxon>
        <taxon>Propionibacteriales</taxon>
        <taxon>Nocardioidaceae</taxon>
        <taxon>Nocardioides</taxon>
    </lineage>
</organism>
<evidence type="ECO:0000256" key="2">
    <source>
        <dbReference type="SAM" id="MobiDB-lite"/>
    </source>
</evidence>
<dbReference type="Pfam" id="PF13692">
    <property type="entry name" value="Glyco_trans_1_4"/>
    <property type="match status" value="1"/>
</dbReference>
<dbReference type="AlphaFoldDB" id="A0A4S8N961"/>
<feature type="region of interest" description="Disordered" evidence="2">
    <location>
        <begin position="122"/>
        <end position="142"/>
    </location>
</feature>
<feature type="domain" description="Spore protein YkvP/CgeB glycosyl transferase-like" evidence="3">
    <location>
        <begin position="369"/>
        <end position="493"/>
    </location>
</feature>
<protein>
    <submittedName>
        <fullName evidence="4">Glycosyltransferase</fullName>
    </submittedName>
</protein>
<sequence length="1236" mass="135975">MTAGSGERRDGVDPDAGDGRGLEWELRNARQAYERVRREAIRFQDERDQARDKAAHLTERLRDRNANLAKAKKRRDELKLEVAALEDRLRDLEDSRAFRLQSRARGVRRRLSGSRAAALSQAAAVGAPDEQAGGNGVPSAPEWARPVTFGSWRGHDPDVLRARADAAAAAGTRLGEAVASGERLRVAAIVDDFTRHSLDPECELLNLTPASWQEELDRFQPHLLFVESAWRGHDGAWHNTVPQLVPELQGIFAWCREHGVPTVFWNKEDPVHFERFLPVAAEADVVFTSDIDRVAEYRLRLGHDRAHLLPFAAQPHVHNPVEIGVRREALAFAGAYYPAYTDRMRDLRSLVSAAAATMPVEIFDRNYGTTVPTAQFPEEYQRHIVGTLQPEEIDVAYKGYRFGLNLNSVKSSRSMFARRVYELLASNTVTVSNHSRAIKLFFGDLVPMSDSESLMRSTLAELVADPDTTDRLRALGLRKVLREHTYAHRLAAVVATVTGEPLVLTRPKVAVAVVGDDRDVVRRSAGLAAAQREVDVEVVVVTAAADVTDWAAGAGLRTVEPARLDGMTLGQLAGPEAAGVALFHGDDWYGDHYLRDLADARTYGDADVVGKDRRFRADGSEAAVEETGSSYVPVTGLRLRRGLVAAAAAARMPAADLLADRPVDTSFDQFAVHRFDYCEAGVGNPSAATCGSWLPIDQGLDLSEITAVAEGVEVDRSLEPSLVVLPAELQPVPGAGQGEAPVTINNARDWMTITSQLGEEESSWLVGSRPLEISEVWPDRVARLGFRAEGDGDVALVLRFRACSGESLGATVHGPGANHVVPVPEGAVSATIGWRVTGPGRATVSPVHLTSWPFDAPDGLMRGDTLLVTNQYPSYGDLYRNAFVHARVRRYQRAGLTVDVFRHRSGKPVLHTEFEGVDVMRGDTDRLASLLSSGSHRRILVHALDEDMWSVIRSVGPEIPVLVWVHGSEIQPLSRRMSNYPGEVPERAAATSARRVAFWQRVLDEAGPHVHFVFPSHYLAETVQEDLQRTLAEERFTVLPNPIDTDVFRHREKAPDQRHRILSIRPYTTRIYANDLAVAAVLDLVDEPWFDELAFHFVGDGPLFDETLAPLRDLPNVTIERRYLEQAEIAALHADHGVMLIPSRSDTHGVTRDEAMASGLVPIVSAVAAVPEFVSETEGFLAPPEDHRALARAIAELHADPDDFQRRSAAAAARVRRQAGIEVTLAQELALIREGR</sequence>
<evidence type="ECO:0000313" key="4">
    <source>
        <dbReference type="EMBL" id="THV12927.1"/>
    </source>
</evidence>
<name>A0A4S8N961_9ACTN</name>
<accession>A0A4S8N961</accession>
<dbReference type="OrthoDB" id="6713581at2"/>
<dbReference type="InterPro" id="IPR055259">
    <property type="entry name" value="YkvP/CgeB_Glyco_trans-like"/>
</dbReference>
<dbReference type="Gene3D" id="3.40.50.2000">
    <property type="entry name" value="Glycogen Phosphorylase B"/>
    <property type="match status" value="2"/>
</dbReference>
<dbReference type="RefSeq" id="WP_136562961.1">
    <property type="nucleotide sequence ID" value="NZ_BAABLS010000004.1"/>
</dbReference>
<feature type="coiled-coil region" evidence="1">
    <location>
        <begin position="26"/>
        <end position="95"/>
    </location>
</feature>
<dbReference type="InterPro" id="IPR050194">
    <property type="entry name" value="Glycosyltransferase_grp1"/>
</dbReference>
<keyword evidence="5" id="KW-1185">Reference proteome</keyword>
<dbReference type="Pfam" id="PF13524">
    <property type="entry name" value="Glyco_trans_1_2"/>
    <property type="match status" value="1"/>
</dbReference>
<dbReference type="GO" id="GO:0016757">
    <property type="term" value="F:glycosyltransferase activity"/>
    <property type="evidence" value="ECO:0007669"/>
    <property type="project" value="TreeGrafter"/>
</dbReference>
<comment type="caution">
    <text evidence="4">The sequence shown here is derived from an EMBL/GenBank/DDBJ whole genome shotgun (WGS) entry which is preliminary data.</text>
</comment>